<dbReference type="GO" id="GO:0005886">
    <property type="term" value="C:plasma membrane"/>
    <property type="evidence" value="ECO:0007669"/>
    <property type="project" value="TreeGrafter"/>
</dbReference>
<keyword evidence="3 5" id="KW-1133">Transmembrane helix</keyword>
<dbReference type="PANTHER" id="PTHR11453">
    <property type="entry name" value="ANION EXCHANGE PROTEIN"/>
    <property type="match status" value="1"/>
</dbReference>
<evidence type="ECO:0000259" key="7">
    <source>
        <dbReference type="Pfam" id="PF00955"/>
    </source>
</evidence>
<organism evidence="8 9">
    <name type="scientific">Desmophyllum pertusum</name>
    <dbReference type="NCBI Taxonomy" id="174260"/>
    <lineage>
        <taxon>Eukaryota</taxon>
        <taxon>Metazoa</taxon>
        <taxon>Cnidaria</taxon>
        <taxon>Anthozoa</taxon>
        <taxon>Hexacorallia</taxon>
        <taxon>Scleractinia</taxon>
        <taxon>Caryophylliina</taxon>
        <taxon>Caryophylliidae</taxon>
        <taxon>Desmophyllum</taxon>
    </lineage>
</organism>
<evidence type="ECO:0000256" key="5">
    <source>
        <dbReference type="SAM" id="Phobius"/>
    </source>
</evidence>
<accession>A0A9W9ZES1</accession>
<comment type="subcellular location">
    <subcellularLocation>
        <location evidence="1">Membrane</location>
        <topology evidence="1">Multi-pass membrane protein</topology>
    </subcellularLocation>
</comment>
<dbReference type="Pfam" id="PF00955">
    <property type="entry name" value="HCO3_cotransp"/>
    <property type="match status" value="1"/>
</dbReference>
<keyword evidence="4 5" id="KW-0472">Membrane</keyword>
<feature type="transmembrane region" description="Helical" evidence="5">
    <location>
        <begin position="125"/>
        <end position="146"/>
    </location>
</feature>
<dbReference type="GO" id="GO:0015701">
    <property type="term" value="P:bicarbonate transport"/>
    <property type="evidence" value="ECO:0007669"/>
    <property type="project" value="TreeGrafter"/>
</dbReference>
<sequence length="157" mass="17277">MGLLSFICSLMGLPWMCAATVRSVSHLNALSIWSTSHAPGVKPHLVEVKEQRVTNIAIHVLTGVSILLAPALHLIPVPVMFGVLFYLGVCSLSGIQLVDRLIMMFMPPKYHPDVQYVRKVKTKQIHIYTIIQLVCLALLIAIKLNVVAPSFHSSLSV</sequence>
<evidence type="ECO:0000256" key="6">
    <source>
        <dbReference type="SAM" id="SignalP"/>
    </source>
</evidence>
<keyword evidence="2 5" id="KW-0812">Transmembrane</keyword>
<evidence type="ECO:0000256" key="2">
    <source>
        <dbReference type="ARBA" id="ARBA00022692"/>
    </source>
</evidence>
<dbReference type="AlphaFoldDB" id="A0A9W9ZES1"/>
<feature type="signal peptide" evidence="6">
    <location>
        <begin position="1"/>
        <end position="19"/>
    </location>
</feature>
<protein>
    <submittedName>
        <fullName evidence="8">Anion exchange protein 3</fullName>
    </submittedName>
</protein>
<keyword evidence="9" id="KW-1185">Reference proteome</keyword>
<evidence type="ECO:0000256" key="1">
    <source>
        <dbReference type="ARBA" id="ARBA00004141"/>
    </source>
</evidence>
<dbReference type="GO" id="GO:0050801">
    <property type="term" value="P:monoatomic ion homeostasis"/>
    <property type="evidence" value="ECO:0007669"/>
    <property type="project" value="TreeGrafter"/>
</dbReference>
<evidence type="ECO:0000313" key="9">
    <source>
        <dbReference type="Proteomes" id="UP001163046"/>
    </source>
</evidence>
<dbReference type="PANTHER" id="PTHR11453:SF47">
    <property type="entry name" value="ANION EXCHANGE PROTEIN"/>
    <property type="match status" value="1"/>
</dbReference>
<feature type="transmembrane region" description="Helical" evidence="5">
    <location>
        <begin position="83"/>
        <end position="105"/>
    </location>
</feature>
<comment type="caution">
    <text evidence="8">The sequence shown here is derived from an EMBL/GenBank/DDBJ whole genome shotgun (WGS) entry which is preliminary data.</text>
</comment>
<gene>
    <name evidence="8" type="primary">SLC4A3_6</name>
    <name evidence="8" type="ORF">OS493_008860</name>
</gene>
<evidence type="ECO:0000313" key="8">
    <source>
        <dbReference type="EMBL" id="KAJ7380403.1"/>
    </source>
</evidence>
<dbReference type="OrthoDB" id="1735926at2759"/>
<evidence type="ECO:0000256" key="4">
    <source>
        <dbReference type="ARBA" id="ARBA00023136"/>
    </source>
</evidence>
<name>A0A9W9ZES1_9CNID</name>
<proteinExistence type="predicted"/>
<keyword evidence="6" id="KW-0732">Signal</keyword>
<evidence type="ECO:0000256" key="3">
    <source>
        <dbReference type="ARBA" id="ARBA00022989"/>
    </source>
</evidence>
<dbReference type="EMBL" id="MU826353">
    <property type="protein sequence ID" value="KAJ7380403.1"/>
    <property type="molecule type" value="Genomic_DNA"/>
</dbReference>
<dbReference type="InterPro" id="IPR011531">
    <property type="entry name" value="HCO3_transpt-like_TM_dom"/>
</dbReference>
<dbReference type="Proteomes" id="UP001163046">
    <property type="component" value="Unassembled WGS sequence"/>
</dbReference>
<reference evidence="8" key="1">
    <citation type="submission" date="2023-01" db="EMBL/GenBank/DDBJ databases">
        <title>Genome assembly of the deep-sea coral Lophelia pertusa.</title>
        <authorList>
            <person name="Herrera S."/>
            <person name="Cordes E."/>
        </authorList>
    </citation>
    <scope>NUCLEOTIDE SEQUENCE</scope>
    <source>
        <strain evidence="8">USNM1676648</strain>
        <tissue evidence="8">Polyp</tissue>
    </source>
</reference>
<feature type="chain" id="PRO_5040912925" evidence="6">
    <location>
        <begin position="20"/>
        <end position="157"/>
    </location>
</feature>
<feature type="domain" description="Bicarbonate transporter-like transmembrane" evidence="7">
    <location>
        <begin position="2"/>
        <end position="148"/>
    </location>
</feature>
<dbReference type="GO" id="GO:0006820">
    <property type="term" value="P:monoatomic anion transport"/>
    <property type="evidence" value="ECO:0007669"/>
    <property type="project" value="InterPro"/>
</dbReference>
<dbReference type="GO" id="GO:0005452">
    <property type="term" value="F:solute:inorganic anion antiporter activity"/>
    <property type="evidence" value="ECO:0007669"/>
    <property type="project" value="InterPro"/>
</dbReference>
<dbReference type="InterPro" id="IPR003020">
    <property type="entry name" value="HCO3_transpt_euk"/>
</dbReference>